<evidence type="ECO:0000259" key="2">
    <source>
        <dbReference type="Pfam" id="PF12010"/>
    </source>
</evidence>
<reference evidence="4" key="1">
    <citation type="submission" date="2017-05" db="EMBL/GenBank/DDBJ databases">
        <title>Improved OligoMM genomes.</title>
        <authorList>
            <person name="Garzetti D."/>
        </authorList>
    </citation>
    <scope>NUCLEOTIDE SEQUENCE [LARGE SCALE GENOMIC DNA]</scope>
    <source>
        <strain evidence="4">KB18</strain>
    </source>
</reference>
<evidence type="ECO:0000256" key="1">
    <source>
        <dbReference type="SAM" id="MobiDB-lite"/>
    </source>
</evidence>
<dbReference type="PANTHER" id="PTHR43649">
    <property type="entry name" value="ARABINOSE-BINDING PROTEIN-RELATED"/>
    <property type="match status" value="1"/>
</dbReference>
<feature type="domain" description="DUF3502" evidence="2">
    <location>
        <begin position="475"/>
        <end position="542"/>
    </location>
</feature>
<gene>
    <name evidence="3" type="ORF">ADH66_15820</name>
</gene>
<dbReference type="RefSeq" id="WP_066538850.1">
    <property type="nucleotide sequence ID" value="NZ_CAQHGX010000032.1"/>
</dbReference>
<evidence type="ECO:0000313" key="4">
    <source>
        <dbReference type="Proteomes" id="UP000196710"/>
    </source>
</evidence>
<dbReference type="InterPro" id="IPR022627">
    <property type="entry name" value="DUF3502"/>
</dbReference>
<dbReference type="SUPFAM" id="SSF53850">
    <property type="entry name" value="Periplasmic binding protein-like II"/>
    <property type="match status" value="1"/>
</dbReference>
<evidence type="ECO:0000313" key="3">
    <source>
        <dbReference type="EMBL" id="ASB41994.1"/>
    </source>
</evidence>
<protein>
    <recommendedName>
        <fullName evidence="2">DUF3502 domain-containing protein</fullName>
    </recommendedName>
</protein>
<dbReference type="InterPro" id="IPR050490">
    <property type="entry name" value="Bact_solute-bd_prot1"/>
</dbReference>
<proteinExistence type="predicted"/>
<keyword evidence="4" id="KW-1185">Reference proteome</keyword>
<accession>A0ABN5A8P1</accession>
<dbReference type="Gene3D" id="3.40.190.10">
    <property type="entry name" value="Periplasmic binding protein-like II"/>
    <property type="match status" value="2"/>
</dbReference>
<dbReference type="PANTHER" id="PTHR43649:SF17">
    <property type="entry name" value="ABC TRANSPORTER SOLUTE BINDING PROTEIN-SUGAR TRANSPORT"/>
    <property type="match status" value="1"/>
</dbReference>
<organism evidence="3 4">
    <name type="scientific">Acutalibacter muris</name>
    <dbReference type="NCBI Taxonomy" id="1796620"/>
    <lineage>
        <taxon>Bacteria</taxon>
        <taxon>Bacillati</taxon>
        <taxon>Bacillota</taxon>
        <taxon>Clostridia</taxon>
        <taxon>Eubacteriales</taxon>
        <taxon>Acutalibacteraceae</taxon>
        <taxon>Acutalibacter</taxon>
    </lineage>
</organism>
<name>A0ABN5A8P1_9FIRM</name>
<dbReference type="Proteomes" id="UP000196710">
    <property type="component" value="Chromosome"/>
</dbReference>
<feature type="region of interest" description="Disordered" evidence="1">
    <location>
        <begin position="46"/>
        <end position="82"/>
    </location>
</feature>
<dbReference type="Pfam" id="PF12010">
    <property type="entry name" value="DUF3502"/>
    <property type="match status" value="1"/>
</dbReference>
<sequence length="545" mass="60390">MLRVQNKRRAKRQNMEESNMKAKKIISLLLALALVVSLFAACGGDGKGSSSQAENSSDESNQTESTGGESSEGEAESTGKVDGGGYEVNYMYLVAQEGTNQNKVNEAVAALAEKELNMKVNMIPMTFGTLNSQLSMMLAAGEPLDIFPAFSSNFSTYIESQYVVNLAPYLDDLQGAKEVLGSDFDCGYLGDFFIGLGQMKERGYPAGLVVRKDIFEELGYKVEDFNITTDDYSSFDQIGDMFAKVKEKHPDMICLDGTSIMGTQDLSYMDNMGSNFGVLENYGQTTEITNWFEGEQWRTFCEIAQEWFKAGYLSQDIAVNQDGGETKLKAGNCFSFITNVKPNTDIEKLAQTGYEVSVIQMGEAMKNTNAVNSMLFAVANAAEDPQKAAQFLNWTYTSQEFNDLINWGIEGEDWVLTDDGLASYPDGVDATSVGYHNDFGFVYPNQFAGHPWAGNPTDIWEQYDVYNEGITTSKAYGFTFDSTPVANEEAQLNSVVEQYRKDLAFGVVDDLDAKIKEFNDALYAAGLQTVMDEKQKQFNEWLEKQ</sequence>
<feature type="compositionally biased region" description="Low complexity" evidence="1">
    <location>
        <begin position="49"/>
        <end position="69"/>
    </location>
</feature>
<dbReference type="EMBL" id="CP021422">
    <property type="protein sequence ID" value="ASB41994.1"/>
    <property type="molecule type" value="Genomic_DNA"/>
</dbReference>